<evidence type="ECO:0008006" key="4">
    <source>
        <dbReference type="Google" id="ProtNLM"/>
    </source>
</evidence>
<sequence>MSSPTDGASRTFDAALIAARTITDVFPADTRYRLLTNDFEPFANTLKTKAEVQEALAKFRLGSKIRTADEIVSRFNRLGNERDIFWLSDFQQSTFGKTLQPDSSRRFHLVPFQITAKSNIYIDTAFLDNPFAIGGEQNTLSLRLVNDGDADRTQLNVRLVVDGLQVGTTTTDIPANSEKEVSFVLNNNQAGIHQAVISFGDTPITFDNEFYLSLNFANRIKIVQITEQNSSSVVKKIYANNQLFDLINRVGSNIDYSQLAQADLIVLNELERLDQSLLAVLSDFMEAGGTVLLIPAANPDVASYQSLLPSIMVSKQEKLLELTKPDSKNPFFNNVFQEQPSQMAMPLVRNSITWGDDRQAILKQQDDLPYLSLFQQQGRLYVMGGPMQSTHGTFLNHALVVPVMYRIAAFSRRSDKQLYQLLSQNLLSLSADSLNDNQLITLKGETEVTPAQRNVNKQVLIDLAGLDLEPGHYQATIQNDTLSTIAFNMTKSESIMKSLSRNELTDFFGSSADVYDLDSSSSSEIAEVLKENYQGVSLWKYALILSILSVLIEVMLLRFWK</sequence>
<dbReference type="InterPro" id="IPR013783">
    <property type="entry name" value="Ig-like_fold"/>
</dbReference>
<accession>A0A401U930</accession>
<dbReference type="Gene3D" id="2.60.40.10">
    <property type="entry name" value="Immunoglobulins"/>
    <property type="match status" value="1"/>
</dbReference>
<gene>
    <name evidence="2" type="ORF">SanaruYs_16140</name>
</gene>
<protein>
    <recommendedName>
        <fullName evidence="4">CARDB domain-containing protein</fullName>
    </recommendedName>
</protein>
<keyword evidence="1" id="KW-1133">Transmembrane helix</keyword>
<dbReference type="PANTHER" id="PTHR37464:SF1">
    <property type="entry name" value="BLL2463 PROTEIN"/>
    <property type="match status" value="1"/>
</dbReference>
<reference evidence="2 3" key="1">
    <citation type="submission" date="2018-11" db="EMBL/GenBank/DDBJ databases">
        <title>Chryseotalea sanarue gen. nov., sp., nov., a member of the family Cytophagaceae, isolated from a brackish lake in Hamamatsu Japan.</title>
        <authorList>
            <person name="Maejima Y."/>
            <person name="Iino T."/>
            <person name="Muraguchi Y."/>
            <person name="Fukuda K."/>
            <person name="Ohkuma M."/>
            <person name="Moriuchi R."/>
            <person name="Dohra H."/>
            <person name="Kimbara K."/>
            <person name="Shintani M."/>
        </authorList>
    </citation>
    <scope>NUCLEOTIDE SEQUENCE [LARGE SCALE GENOMIC DNA]</scope>
    <source>
        <strain evidence="2 3">Ys</strain>
    </source>
</reference>
<keyword evidence="1" id="KW-0812">Transmembrane</keyword>
<dbReference type="PANTHER" id="PTHR37464">
    <property type="entry name" value="BLL2463 PROTEIN"/>
    <property type="match status" value="1"/>
</dbReference>
<evidence type="ECO:0000313" key="2">
    <source>
        <dbReference type="EMBL" id="GCC51389.1"/>
    </source>
</evidence>
<keyword evidence="1" id="KW-0472">Membrane</keyword>
<name>A0A401U930_9BACT</name>
<keyword evidence="3" id="KW-1185">Reference proteome</keyword>
<organism evidence="2 3">
    <name type="scientific">Chryseotalea sanaruensis</name>
    <dbReference type="NCBI Taxonomy" id="2482724"/>
    <lineage>
        <taxon>Bacteria</taxon>
        <taxon>Pseudomonadati</taxon>
        <taxon>Bacteroidota</taxon>
        <taxon>Cytophagia</taxon>
        <taxon>Cytophagales</taxon>
        <taxon>Chryseotaleaceae</taxon>
        <taxon>Chryseotalea</taxon>
    </lineage>
</organism>
<dbReference type="Proteomes" id="UP000288227">
    <property type="component" value="Unassembled WGS sequence"/>
</dbReference>
<evidence type="ECO:0000313" key="3">
    <source>
        <dbReference type="Proteomes" id="UP000288227"/>
    </source>
</evidence>
<feature type="transmembrane region" description="Helical" evidence="1">
    <location>
        <begin position="538"/>
        <end position="560"/>
    </location>
</feature>
<evidence type="ECO:0000256" key="1">
    <source>
        <dbReference type="SAM" id="Phobius"/>
    </source>
</evidence>
<proteinExistence type="predicted"/>
<dbReference type="EMBL" id="BHXQ01000003">
    <property type="protein sequence ID" value="GCC51389.1"/>
    <property type="molecule type" value="Genomic_DNA"/>
</dbReference>
<dbReference type="AlphaFoldDB" id="A0A401U930"/>
<comment type="caution">
    <text evidence="2">The sequence shown here is derived from an EMBL/GenBank/DDBJ whole genome shotgun (WGS) entry which is preliminary data.</text>
</comment>